<gene>
    <name evidence="1" type="ORF">Z968_02170</name>
</gene>
<comment type="caution">
    <text evidence="1">The sequence shown here is derived from an EMBL/GenBank/DDBJ whole genome shotgun (WGS) entry which is preliminary data.</text>
</comment>
<dbReference type="AlphaFoldDB" id="A0A0A0IA94"/>
<proteinExistence type="predicted"/>
<protein>
    <submittedName>
        <fullName evidence="1">Uncharacterized protein</fullName>
    </submittedName>
</protein>
<name>A0A0A0IA94_CLONO</name>
<dbReference type="EMBL" id="JENJ01000006">
    <property type="protein sequence ID" value="KGM97827.1"/>
    <property type="molecule type" value="Genomic_DNA"/>
</dbReference>
<accession>A0A0A0IA94</accession>
<evidence type="ECO:0000313" key="2">
    <source>
        <dbReference type="Proteomes" id="UP000030012"/>
    </source>
</evidence>
<reference evidence="1 2" key="1">
    <citation type="submission" date="2014-01" db="EMBL/GenBank/DDBJ databases">
        <title>Plasmidome dynamics in the species complex Clostridium novyi sensu lato converts strains of independent lineages into distinctly different pathogens.</title>
        <authorList>
            <person name="Skarin H."/>
            <person name="Segerman B."/>
        </authorList>
    </citation>
    <scope>NUCLEOTIDE SEQUENCE [LARGE SCALE GENOMIC DNA]</scope>
    <source>
        <strain evidence="1 2">4552</strain>
    </source>
</reference>
<dbReference type="Proteomes" id="UP000030012">
    <property type="component" value="Unassembled WGS sequence"/>
</dbReference>
<sequence length="73" mass="8478">MSRLRAYTANGGAVYDLFKRKINYSNQENFCISKKSVNSVIKRNYEEKFNNVKIINSGKKTWLRCLLKSLRGA</sequence>
<organism evidence="1 2">
    <name type="scientific">Clostridium novyi A str. 4552</name>
    <dbReference type="NCBI Taxonomy" id="1444289"/>
    <lineage>
        <taxon>Bacteria</taxon>
        <taxon>Bacillati</taxon>
        <taxon>Bacillota</taxon>
        <taxon>Clostridia</taxon>
        <taxon>Eubacteriales</taxon>
        <taxon>Clostridiaceae</taxon>
        <taxon>Clostridium</taxon>
    </lineage>
</organism>
<evidence type="ECO:0000313" key="1">
    <source>
        <dbReference type="EMBL" id="KGM97827.1"/>
    </source>
</evidence>